<dbReference type="Proteomes" id="UP001055879">
    <property type="component" value="Linkage Group LG10"/>
</dbReference>
<keyword evidence="2" id="KW-1185">Reference proteome</keyword>
<proteinExistence type="predicted"/>
<protein>
    <submittedName>
        <fullName evidence="1">Uncharacterized protein</fullName>
    </submittedName>
</protein>
<evidence type="ECO:0000313" key="2">
    <source>
        <dbReference type="Proteomes" id="UP001055879"/>
    </source>
</evidence>
<reference evidence="2" key="1">
    <citation type="journal article" date="2022" name="Mol. Ecol. Resour.">
        <title>The genomes of chicory, endive, great burdock and yacon provide insights into Asteraceae palaeo-polyploidization history and plant inulin production.</title>
        <authorList>
            <person name="Fan W."/>
            <person name="Wang S."/>
            <person name="Wang H."/>
            <person name="Wang A."/>
            <person name="Jiang F."/>
            <person name="Liu H."/>
            <person name="Zhao H."/>
            <person name="Xu D."/>
            <person name="Zhang Y."/>
        </authorList>
    </citation>
    <scope>NUCLEOTIDE SEQUENCE [LARGE SCALE GENOMIC DNA]</scope>
    <source>
        <strain evidence="2">cv. Niubang</strain>
    </source>
</reference>
<dbReference type="EMBL" id="CM042056">
    <property type="protein sequence ID" value="KAI3697602.1"/>
    <property type="molecule type" value="Genomic_DNA"/>
</dbReference>
<evidence type="ECO:0000313" key="1">
    <source>
        <dbReference type="EMBL" id="KAI3697602.1"/>
    </source>
</evidence>
<comment type="caution">
    <text evidence="1">The sequence shown here is derived from an EMBL/GenBank/DDBJ whole genome shotgun (WGS) entry which is preliminary data.</text>
</comment>
<accession>A0ACB8ZJ98</accession>
<gene>
    <name evidence="1" type="ORF">L6452_30696</name>
</gene>
<organism evidence="1 2">
    <name type="scientific">Arctium lappa</name>
    <name type="common">Greater burdock</name>
    <name type="synonym">Lappa major</name>
    <dbReference type="NCBI Taxonomy" id="4217"/>
    <lineage>
        <taxon>Eukaryota</taxon>
        <taxon>Viridiplantae</taxon>
        <taxon>Streptophyta</taxon>
        <taxon>Embryophyta</taxon>
        <taxon>Tracheophyta</taxon>
        <taxon>Spermatophyta</taxon>
        <taxon>Magnoliopsida</taxon>
        <taxon>eudicotyledons</taxon>
        <taxon>Gunneridae</taxon>
        <taxon>Pentapetalae</taxon>
        <taxon>asterids</taxon>
        <taxon>campanulids</taxon>
        <taxon>Asterales</taxon>
        <taxon>Asteraceae</taxon>
        <taxon>Carduoideae</taxon>
        <taxon>Cardueae</taxon>
        <taxon>Arctiinae</taxon>
        <taxon>Arctium</taxon>
    </lineage>
</organism>
<reference evidence="1 2" key="2">
    <citation type="journal article" date="2022" name="Mol. Ecol. Resour.">
        <title>The genomes of chicory, endive, great burdock and yacon provide insights into Asteraceae paleo-polyploidization history and plant inulin production.</title>
        <authorList>
            <person name="Fan W."/>
            <person name="Wang S."/>
            <person name="Wang H."/>
            <person name="Wang A."/>
            <person name="Jiang F."/>
            <person name="Liu H."/>
            <person name="Zhao H."/>
            <person name="Xu D."/>
            <person name="Zhang Y."/>
        </authorList>
    </citation>
    <scope>NUCLEOTIDE SEQUENCE [LARGE SCALE GENOMIC DNA]</scope>
    <source>
        <strain evidence="2">cv. Niubang</strain>
    </source>
</reference>
<name>A0ACB8ZJ98_ARCLA</name>
<sequence length="70" mass="7639">MVYYLFDSRDRLISLTLFSGVGALNCRPIKWFLMISESAGSAEDIGGVRSRQVSDNVNSKKGISASGPRI</sequence>